<organism evidence="2 3">
    <name type="scientific">Alginatibacterium sediminis</name>
    <dbReference type="NCBI Taxonomy" id="2164068"/>
    <lineage>
        <taxon>Bacteria</taxon>
        <taxon>Pseudomonadati</taxon>
        <taxon>Pseudomonadota</taxon>
        <taxon>Gammaproteobacteria</taxon>
        <taxon>Alteromonadales</taxon>
        <taxon>Alteromonadaceae</taxon>
        <taxon>Alginatibacterium</taxon>
    </lineage>
</organism>
<dbReference type="Proteomes" id="UP000286482">
    <property type="component" value="Unassembled WGS sequence"/>
</dbReference>
<dbReference type="OrthoDB" id="9816113at2"/>
<dbReference type="InterPro" id="IPR002654">
    <property type="entry name" value="Glyco_trans_25"/>
</dbReference>
<dbReference type="RefSeq" id="WP_120352964.1">
    <property type="nucleotide sequence ID" value="NZ_RAQO01000001.1"/>
</dbReference>
<feature type="domain" description="Glycosyl transferase family 25" evidence="1">
    <location>
        <begin position="15"/>
        <end position="174"/>
    </location>
</feature>
<dbReference type="EMBL" id="RAQO01000001">
    <property type="protein sequence ID" value="RKF22161.1"/>
    <property type="molecule type" value="Genomic_DNA"/>
</dbReference>
<keyword evidence="2" id="KW-0808">Transferase</keyword>
<dbReference type="AlphaFoldDB" id="A0A420ENC6"/>
<evidence type="ECO:0000313" key="3">
    <source>
        <dbReference type="Proteomes" id="UP000286482"/>
    </source>
</evidence>
<gene>
    <name evidence="2" type="ORF">DBZ36_00505</name>
</gene>
<comment type="caution">
    <text evidence="2">The sequence shown here is derived from an EMBL/GenBank/DDBJ whole genome shotgun (WGS) entry which is preliminary data.</text>
</comment>
<name>A0A420ENC6_9ALTE</name>
<evidence type="ECO:0000313" key="2">
    <source>
        <dbReference type="EMBL" id="RKF22161.1"/>
    </source>
</evidence>
<proteinExistence type="predicted"/>
<evidence type="ECO:0000259" key="1">
    <source>
        <dbReference type="Pfam" id="PF01755"/>
    </source>
</evidence>
<reference evidence="2 3" key="1">
    <citation type="submission" date="2018-09" db="EMBL/GenBank/DDBJ databases">
        <authorList>
            <person name="Wang Z."/>
        </authorList>
    </citation>
    <scope>NUCLEOTIDE SEQUENCE [LARGE SCALE GENOMIC DNA]</scope>
    <source>
        <strain evidence="2 3">ALS 81</strain>
    </source>
</reference>
<keyword evidence="3" id="KW-1185">Reference proteome</keyword>
<protein>
    <submittedName>
        <fullName evidence="2">Glycosyltransferase family 25 protein</fullName>
    </submittedName>
</protein>
<dbReference type="CDD" id="cd06532">
    <property type="entry name" value="Glyco_transf_25"/>
    <property type="match status" value="1"/>
</dbReference>
<accession>A0A420ENC6</accession>
<dbReference type="GO" id="GO:0016740">
    <property type="term" value="F:transferase activity"/>
    <property type="evidence" value="ECO:0007669"/>
    <property type="project" value="UniProtKB-KW"/>
</dbReference>
<dbReference type="Pfam" id="PF01755">
    <property type="entry name" value="Glyco_transf_25"/>
    <property type="match status" value="1"/>
</dbReference>
<sequence length="250" mass="29669">MNSYTVFVIHVSEGYNERKEHIDRELPKNGISNYEYILDGDIKDLDSPVGKQLFSRSSRTKAEQSCFYKHYLAYKEMERRNIEFALILEDDVILARNFPRNINNILTEIEHKTNYLINVERAELCVPFYYRKFRNYIYPVNYSKLTGGYIIHRKVAEKITKDVELNGATIPIDTFHGDMKNKLNYNLYWTEPCLVDQGSKDGTFASSIDGKLPSKIEIFKSRIKRRYRLLVWCHVNRRVTHLFRNVNEYK</sequence>